<dbReference type="InterPro" id="IPR055575">
    <property type="entry name" value="DUF7151"/>
</dbReference>
<comment type="caution">
    <text evidence="2">The sequence shown here is derived from an EMBL/GenBank/DDBJ whole genome shotgun (WGS) entry which is preliminary data.</text>
</comment>
<dbReference type="EMBL" id="JBHSFY010000021">
    <property type="protein sequence ID" value="MFC4480051.1"/>
    <property type="molecule type" value="Genomic_DNA"/>
</dbReference>
<proteinExistence type="predicted"/>
<dbReference type="Pfam" id="PF23657">
    <property type="entry name" value="DUF7151"/>
    <property type="match status" value="4"/>
</dbReference>
<dbReference type="RefSeq" id="WP_379801301.1">
    <property type="nucleotide sequence ID" value="NZ_JBHSFY010000021.1"/>
</dbReference>
<dbReference type="Proteomes" id="UP001596003">
    <property type="component" value="Unassembled WGS sequence"/>
</dbReference>
<gene>
    <name evidence="2" type="ORF">ACFO3N_23485</name>
</gene>
<accession>A0ABV8ZL17</accession>
<evidence type="ECO:0000259" key="1">
    <source>
        <dbReference type="Pfam" id="PF23657"/>
    </source>
</evidence>
<feature type="domain" description="DUF7151" evidence="1">
    <location>
        <begin position="191"/>
        <end position="235"/>
    </location>
</feature>
<name>A0ABV8ZL17_9FLAO</name>
<organism evidence="2 3">
    <name type="scientific">Flavobacterium chungangensis</name>
    <dbReference type="NCBI Taxonomy" id="2708132"/>
    <lineage>
        <taxon>Bacteria</taxon>
        <taxon>Pseudomonadati</taxon>
        <taxon>Bacteroidota</taxon>
        <taxon>Flavobacteriia</taxon>
        <taxon>Flavobacteriales</taxon>
        <taxon>Flavobacteriaceae</taxon>
        <taxon>Flavobacterium</taxon>
    </lineage>
</organism>
<feature type="domain" description="DUF7151" evidence="1">
    <location>
        <begin position="86"/>
        <end position="131"/>
    </location>
</feature>
<feature type="domain" description="DUF7151" evidence="1">
    <location>
        <begin position="140"/>
        <end position="183"/>
    </location>
</feature>
<reference evidence="3" key="1">
    <citation type="journal article" date="2019" name="Int. J. Syst. Evol. Microbiol.">
        <title>The Global Catalogue of Microorganisms (GCM) 10K type strain sequencing project: providing services to taxonomists for standard genome sequencing and annotation.</title>
        <authorList>
            <consortium name="The Broad Institute Genomics Platform"/>
            <consortium name="The Broad Institute Genome Sequencing Center for Infectious Disease"/>
            <person name="Wu L."/>
            <person name="Ma J."/>
        </authorList>
    </citation>
    <scope>NUCLEOTIDE SEQUENCE [LARGE SCALE GENOMIC DNA]</scope>
    <source>
        <strain evidence="3">NBRC 103627</strain>
    </source>
</reference>
<evidence type="ECO:0000313" key="3">
    <source>
        <dbReference type="Proteomes" id="UP001596003"/>
    </source>
</evidence>
<sequence>MKKLQLFYLLISILFIACEGDEGPIGEKGSSGINTLVNMSVENPGINCENGGIKIETGLDSNFNGVLDGAEVQNTKYVCNGVNGKNSLTTVVKEPSGASCENGGIKINSGLDLNRNGILEENEITSTAYVCNGVDGNTNLTRTTNENSGGNCGNGGLKVEYGLDANKDGILNDNEVKYTTYVCNGINGNLSLVNITDEAKGGICGNGGIKIESGIDVNNNKILDPTEVQITRYVCNEDGGITSEEIRIKIAEGNTGTTSTIGSYLKGITFDITKYKNVNSIIFEANPYVYYGPNVPQNNFALLELYNFTDNLPIPNSLIKTNNLATNVVTLRSNEIINGIPKKEIQLGLKIRSEIQGFDSVSGFGFLILKK</sequence>
<protein>
    <recommendedName>
        <fullName evidence="1">DUF7151 domain-containing protein</fullName>
    </recommendedName>
</protein>
<dbReference type="PROSITE" id="PS51257">
    <property type="entry name" value="PROKAR_LIPOPROTEIN"/>
    <property type="match status" value="1"/>
</dbReference>
<keyword evidence="3" id="KW-1185">Reference proteome</keyword>
<feature type="domain" description="DUF7151" evidence="1">
    <location>
        <begin position="34"/>
        <end position="79"/>
    </location>
</feature>
<evidence type="ECO:0000313" key="2">
    <source>
        <dbReference type="EMBL" id="MFC4480051.1"/>
    </source>
</evidence>